<keyword evidence="17" id="KW-1185">Reference proteome</keyword>
<dbReference type="InterPro" id="IPR036396">
    <property type="entry name" value="Cyt_P450_sf"/>
</dbReference>
<dbReference type="Gene3D" id="1.10.630.10">
    <property type="entry name" value="Cytochrome P450"/>
    <property type="match status" value="1"/>
</dbReference>
<dbReference type="AlphaFoldDB" id="T1GFA4"/>
<dbReference type="Proteomes" id="UP000015102">
    <property type="component" value="Unassembled WGS sequence"/>
</dbReference>
<dbReference type="InterPro" id="IPR017972">
    <property type="entry name" value="Cyt_P450_CS"/>
</dbReference>
<accession>T1GFA4</accession>
<keyword evidence="5 13" id="KW-0349">Heme</keyword>
<dbReference type="CDD" id="cd11056">
    <property type="entry name" value="CYP6-like"/>
    <property type="match status" value="1"/>
</dbReference>
<evidence type="ECO:0000256" key="8">
    <source>
        <dbReference type="ARBA" id="ARBA00022848"/>
    </source>
</evidence>
<dbReference type="PRINTS" id="PR00463">
    <property type="entry name" value="EP450I"/>
</dbReference>
<evidence type="ECO:0000256" key="4">
    <source>
        <dbReference type="ARBA" id="ARBA00010617"/>
    </source>
</evidence>
<dbReference type="GO" id="GO:0005789">
    <property type="term" value="C:endoplasmic reticulum membrane"/>
    <property type="evidence" value="ECO:0007669"/>
    <property type="project" value="UniProtKB-SubCell"/>
</dbReference>
<keyword evidence="8" id="KW-0492">Microsome</keyword>
<comment type="subcellular location">
    <subcellularLocation>
        <location evidence="3">Endoplasmic reticulum membrane</location>
        <topology evidence="3">Peripheral membrane protein</topology>
    </subcellularLocation>
    <subcellularLocation>
        <location evidence="2">Microsome membrane</location>
        <topology evidence="2">Peripheral membrane protein</topology>
    </subcellularLocation>
</comment>
<dbReference type="HOGENOM" id="CLU_001570_5_2_1"/>
<comment type="cofactor">
    <cofactor evidence="1 13">
        <name>heme</name>
        <dbReference type="ChEBI" id="CHEBI:30413"/>
    </cofactor>
</comment>
<evidence type="ECO:0000256" key="14">
    <source>
        <dbReference type="RuleBase" id="RU000461"/>
    </source>
</evidence>
<dbReference type="InterPro" id="IPR002401">
    <property type="entry name" value="Cyt_P450_E_grp-I"/>
</dbReference>
<dbReference type="Pfam" id="PF00067">
    <property type="entry name" value="p450"/>
    <property type="match status" value="1"/>
</dbReference>
<evidence type="ECO:0000256" key="3">
    <source>
        <dbReference type="ARBA" id="ARBA00004406"/>
    </source>
</evidence>
<dbReference type="InterPro" id="IPR050476">
    <property type="entry name" value="Insect_CytP450_Detox"/>
</dbReference>
<evidence type="ECO:0000256" key="7">
    <source>
        <dbReference type="ARBA" id="ARBA00022824"/>
    </source>
</evidence>
<feature type="signal peptide" evidence="15">
    <location>
        <begin position="1"/>
        <end position="22"/>
    </location>
</feature>
<evidence type="ECO:0000256" key="1">
    <source>
        <dbReference type="ARBA" id="ARBA00001971"/>
    </source>
</evidence>
<dbReference type="OMA" id="ICTENYK"/>
<evidence type="ECO:0000256" key="13">
    <source>
        <dbReference type="PIRSR" id="PIRSR602401-1"/>
    </source>
</evidence>
<protein>
    <recommendedName>
        <fullName evidence="18">Cytochrome P450</fullName>
    </recommendedName>
</protein>
<evidence type="ECO:0000256" key="9">
    <source>
        <dbReference type="ARBA" id="ARBA00023002"/>
    </source>
</evidence>
<evidence type="ECO:0000313" key="16">
    <source>
        <dbReference type="EnsemblMetazoa" id="MESCA002040-PA"/>
    </source>
</evidence>
<evidence type="ECO:0000256" key="2">
    <source>
        <dbReference type="ARBA" id="ARBA00004174"/>
    </source>
</evidence>
<proteinExistence type="inferred from homology"/>
<evidence type="ECO:0000256" key="5">
    <source>
        <dbReference type="ARBA" id="ARBA00022617"/>
    </source>
</evidence>
<evidence type="ECO:0000256" key="11">
    <source>
        <dbReference type="ARBA" id="ARBA00023033"/>
    </source>
</evidence>
<reference evidence="16" key="2">
    <citation type="submission" date="2015-06" db="UniProtKB">
        <authorList>
            <consortium name="EnsemblMetazoa"/>
        </authorList>
    </citation>
    <scope>IDENTIFICATION</scope>
</reference>
<comment type="similarity">
    <text evidence="4 14">Belongs to the cytochrome P450 family.</text>
</comment>
<keyword evidence="10 13" id="KW-0408">Iron</keyword>
<evidence type="ECO:0000256" key="12">
    <source>
        <dbReference type="ARBA" id="ARBA00023136"/>
    </source>
</evidence>
<evidence type="ECO:0000256" key="15">
    <source>
        <dbReference type="SAM" id="SignalP"/>
    </source>
</evidence>
<organism evidence="16 17">
    <name type="scientific">Megaselia scalaris</name>
    <name type="common">Humpbacked fly</name>
    <name type="synonym">Phora scalaris</name>
    <dbReference type="NCBI Taxonomy" id="36166"/>
    <lineage>
        <taxon>Eukaryota</taxon>
        <taxon>Metazoa</taxon>
        <taxon>Ecdysozoa</taxon>
        <taxon>Arthropoda</taxon>
        <taxon>Hexapoda</taxon>
        <taxon>Insecta</taxon>
        <taxon>Pterygota</taxon>
        <taxon>Neoptera</taxon>
        <taxon>Endopterygota</taxon>
        <taxon>Diptera</taxon>
        <taxon>Brachycera</taxon>
        <taxon>Muscomorpha</taxon>
        <taxon>Platypezoidea</taxon>
        <taxon>Phoridae</taxon>
        <taxon>Megaseliini</taxon>
        <taxon>Megaselia</taxon>
    </lineage>
</organism>
<keyword evidence="6 13" id="KW-0479">Metal-binding</keyword>
<keyword evidence="7" id="KW-0256">Endoplasmic reticulum</keyword>
<sequence length="504" mass="58137">MFLQLLILALSVLVYFLWKTFKHWEYEGIAYDNPSIPFGCLKPLVKKERSFGMAIYDVYNKSKEPFLGIYLMLRPAILLRDATLCRDVLTKDFQNFHDRGVYVDEKNDPFSGNLFSSEGQSWKSLRTKLTPSFTSGKLKAMYPTIMETANKLKNSLIEQIPQGKSEVIDIKSLMDSYAIDIIASVIFGIEIDSFKNPKNEFKIAAYHSTNPDFLSNFRSAVLFLYPQMETLFRFFRIPNKTAEFMKKVVKDTVEFREKNNFVRKDLMQMLIQLRNSGQINSDDNNWKFQTVAENLKSMSMEKLSGQGFLFFVAGFETTSATASYCLYELTQNPELKDEVVKEIHEVLNKYNGELTYEGIQEMKLLDRCIMETNRKYPGLLILNRICTENYKVPGNDYTIKKGTPIIISLIGLHRDPEYFPNPMKFDPSRYEQNNYNSTAYMPFGEGPRNCIAFRMGKVSAKTALVTVLSNFNVELIEKKELEVDIHGVSIMPKGGVNIKFSRKR</sequence>
<evidence type="ECO:0000256" key="6">
    <source>
        <dbReference type="ARBA" id="ARBA00022723"/>
    </source>
</evidence>
<dbReference type="FunFam" id="1.10.630.10:FF:000042">
    <property type="entry name" value="Cytochrome P450"/>
    <property type="match status" value="1"/>
</dbReference>
<dbReference type="GO" id="GO:0004497">
    <property type="term" value="F:monooxygenase activity"/>
    <property type="evidence" value="ECO:0007669"/>
    <property type="project" value="UniProtKB-KW"/>
</dbReference>
<keyword evidence="15" id="KW-0732">Signal</keyword>
<dbReference type="InterPro" id="IPR001128">
    <property type="entry name" value="Cyt_P450"/>
</dbReference>
<dbReference type="EMBL" id="CAQQ02122095">
    <property type="status" value="NOT_ANNOTATED_CDS"/>
    <property type="molecule type" value="Genomic_DNA"/>
</dbReference>
<dbReference type="GO" id="GO:0005506">
    <property type="term" value="F:iron ion binding"/>
    <property type="evidence" value="ECO:0007669"/>
    <property type="project" value="InterPro"/>
</dbReference>
<keyword evidence="12" id="KW-0472">Membrane</keyword>
<dbReference type="PROSITE" id="PS00086">
    <property type="entry name" value="CYTOCHROME_P450"/>
    <property type="match status" value="1"/>
</dbReference>
<dbReference type="PANTHER" id="PTHR24292">
    <property type="entry name" value="CYTOCHROME P450"/>
    <property type="match status" value="1"/>
</dbReference>
<evidence type="ECO:0000256" key="10">
    <source>
        <dbReference type="ARBA" id="ARBA00023004"/>
    </source>
</evidence>
<dbReference type="PRINTS" id="PR00385">
    <property type="entry name" value="P450"/>
</dbReference>
<evidence type="ECO:0000313" key="17">
    <source>
        <dbReference type="Proteomes" id="UP000015102"/>
    </source>
</evidence>
<keyword evidence="11 14" id="KW-0503">Monooxygenase</keyword>
<dbReference type="SUPFAM" id="SSF48264">
    <property type="entry name" value="Cytochrome P450"/>
    <property type="match status" value="1"/>
</dbReference>
<evidence type="ECO:0008006" key="18">
    <source>
        <dbReference type="Google" id="ProtNLM"/>
    </source>
</evidence>
<feature type="chain" id="PRO_5004577296" description="Cytochrome P450" evidence="15">
    <location>
        <begin position="23"/>
        <end position="504"/>
    </location>
</feature>
<dbReference type="PANTHER" id="PTHR24292:SF93">
    <property type="entry name" value="CYTOCHROME P450 310A1-RELATED"/>
    <property type="match status" value="1"/>
</dbReference>
<keyword evidence="9 14" id="KW-0560">Oxidoreductase</keyword>
<dbReference type="GO" id="GO:0020037">
    <property type="term" value="F:heme binding"/>
    <property type="evidence" value="ECO:0007669"/>
    <property type="project" value="InterPro"/>
</dbReference>
<dbReference type="GO" id="GO:0016705">
    <property type="term" value="F:oxidoreductase activity, acting on paired donors, with incorporation or reduction of molecular oxygen"/>
    <property type="evidence" value="ECO:0007669"/>
    <property type="project" value="InterPro"/>
</dbReference>
<name>T1GFA4_MEGSC</name>
<reference evidence="17" key="1">
    <citation type="submission" date="2013-02" db="EMBL/GenBank/DDBJ databases">
        <authorList>
            <person name="Hughes D."/>
        </authorList>
    </citation>
    <scope>NUCLEOTIDE SEQUENCE</scope>
    <source>
        <strain>Durham</strain>
        <strain evidence="17">NC isolate 2 -- Noor lab</strain>
    </source>
</reference>
<feature type="binding site" description="axial binding residue" evidence="13">
    <location>
        <position position="450"/>
    </location>
    <ligand>
        <name>heme</name>
        <dbReference type="ChEBI" id="CHEBI:30413"/>
    </ligand>
    <ligandPart>
        <name>Fe</name>
        <dbReference type="ChEBI" id="CHEBI:18248"/>
    </ligandPart>
</feature>
<dbReference type="EnsemblMetazoa" id="MESCA002040-RA">
    <property type="protein sequence ID" value="MESCA002040-PA"/>
    <property type="gene ID" value="MESCA002040"/>
</dbReference>
<dbReference type="STRING" id="36166.T1GFA4"/>